<evidence type="ECO:0000256" key="11">
    <source>
        <dbReference type="ARBA" id="ARBA00022932"/>
    </source>
</evidence>
<dbReference type="InterPro" id="IPR036397">
    <property type="entry name" value="RNaseH_sf"/>
</dbReference>
<keyword evidence="2" id="KW-0548">Nucleotidyltransferase</keyword>
<keyword evidence="6" id="KW-0378">Hydrolase</keyword>
<evidence type="ECO:0000256" key="4">
    <source>
        <dbReference type="ARBA" id="ARBA00022723"/>
    </source>
</evidence>
<evidence type="ECO:0000256" key="8">
    <source>
        <dbReference type="ARBA" id="ARBA00022884"/>
    </source>
</evidence>
<evidence type="ECO:0000256" key="14">
    <source>
        <dbReference type="ARBA" id="ARBA00048173"/>
    </source>
</evidence>
<evidence type="ECO:0000256" key="9">
    <source>
        <dbReference type="ARBA" id="ARBA00022908"/>
    </source>
</evidence>
<dbReference type="InterPro" id="IPR012337">
    <property type="entry name" value="RNaseH-like_sf"/>
</dbReference>
<evidence type="ECO:0000256" key="12">
    <source>
        <dbReference type="ARBA" id="ARBA00023172"/>
    </source>
</evidence>
<accession>A0A9Q3HGN0</accession>
<keyword evidence="12" id="KW-0233">DNA recombination</keyword>
<dbReference type="GO" id="GO:0016787">
    <property type="term" value="F:hydrolase activity"/>
    <property type="evidence" value="ECO:0007669"/>
    <property type="project" value="UniProtKB-KW"/>
</dbReference>
<name>A0A9Q3HGN0_9BASI</name>
<keyword evidence="1" id="KW-0815">Transposition</keyword>
<keyword evidence="9" id="KW-0229">DNA integration</keyword>
<comment type="caution">
    <text evidence="17">The sequence shown here is derived from an EMBL/GenBank/DDBJ whole genome shotgun (WGS) entry which is preliminary data.</text>
</comment>
<evidence type="ECO:0000259" key="16">
    <source>
        <dbReference type="PROSITE" id="PS50994"/>
    </source>
</evidence>
<dbReference type="InterPro" id="IPR013103">
    <property type="entry name" value="RVT_2"/>
</dbReference>
<dbReference type="GO" id="GO:0046872">
    <property type="term" value="F:metal ion binding"/>
    <property type="evidence" value="ECO:0007669"/>
    <property type="project" value="UniProtKB-KW"/>
</dbReference>
<dbReference type="GO" id="GO:0015074">
    <property type="term" value="P:DNA integration"/>
    <property type="evidence" value="ECO:0007669"/>
    <property type="project" value="UniProtKB-KW"/>
</dbReference>
<keyword evidence="7" id="KW-0460">Magnesium</keyword>
<evidence type="ECO:0000256" key="6">
    <source>
        <dbReference type="ARBA" id="ARBA00022801"/>
    </source>
</evidence>
<dbReference type="SUPFAM" id="SSF53098">
    <property type="entry name" value="Ribonuclease H-like"/>
    <property type="match status" value="1"/>
</dbReference>
<organism evidence="17 18">
    <name type="scientific">Austropuccinia psidii MF-1</name>
    <dbReference type="NCBI Taxonomy" id="1389203"/>
    <lineage>
        <taxon>Eukaryota</taxon>
        <taxon>Fungi</taxon>
        <taxon>Dikarya</taxon>
        <taxon>Basidiomycota</taxon>
        <taxon>Pucciniomycotina</taxon>
        <taxon>Pucciniomycetes</taxon>
        <taxon>Pucciniales</taxon>
        <taxon>Sphaerophragmiaceae</taxon>
        <taxon>Austropuccinia</taxon>
    </lineage>
</organism>
<dbReference type="PROSITE" id="PS50994">
    <property type="entry name" value="INTEGRASE"/>
    <property type="match status" value="1"/>
</dbReference>
<reference evidence="17" key="1">
    <citation type="submission" date="2021-03" db="EMBL/GenBank/DDBJ databases">
        <title>Draft genome sequence of rust myrtle Austropuccinia psidii MF-1, a brazilian biotype.</title>
        <authorList>
            <person name="Quecine M.C."/>
            <person name="Pachon D.M.R."/>
            <person name="Bonatelli M.L."/>
            <person name="Correr F.H."/>
            <person name="Franceschini L.M."/>
            <person name="Leite T.F."/>
            <person name="Margarido G.R.A."/>
            <person name="Almeida C.A."/>
            <person name="Ferrarezi J.A."/>
            <person name="Labate C.A."/>
        </authorList>
    </citation>
    <scope>NUCLEOTIDE SEQUENCE</scope>
    <source>
        <strain evidence="17">MF-1</strain>
    </source>
</reference>
<keyword evidence="8" id="KW-0694">RNA-binding</keyword>
<evidence type="ECO:0000256" key="3">
    <source>
        <dbReference type="ARBA" id="ARBA00022722"/>
    </source>
</evidence>
<dbReference type="Pfam" id="PF07727">
    <property type="entry name" value="RVT_2"/>
    <property type="match status" value="1"/>
</dbReference>
<evidence type="ECO:0000313" key="18">
    <source>
        <dbReference type="Proteomes" id="UP000765509"/>
    </source>
</evidence>
<keyword evidence="11" id="KW-0239">DNA-directed DNA polymerase</keyword>
<protein>
    <recommendedName>
        <fullName evidence="16">Integrase catalytic domain-containing protein</fullName>
    </recommendedName>
</protein>
<dbReference type="GO" id="GO:0004519">
    <property type="term" value="F:endonuclease activity"/>
    <property type="evidence" value="ECO:0007669"/>
    <property type="project" value="UniProtKB-KW"/>
</dbReference>
<dbReference type="Gene3D" id="3.30.420.10">
    <property type="entry name" value="Ribonuclease H-like superfamily/Ribonuclease H"/>
    <property type="match status" value="1"/>
</dbReference>
<gene>
    <name evidence="17" type="ORF">O181_044458</name>
</gene>
<evidence type="ECO:0000256" key="5">
    <source>
        <dbReference type="ARBA" id="ARBA00022759"/>
    </source>
</evidence>
<dbReference type="InterPro" id="IPR001584">
    <property type="entry name" value="Integrase_cat-core"/>
</dbReference>
<dbReference type="GO" id="GO:0003964">
    <property type="term" value="F:RNA-directed DNA polymerase activity"/>
    <property type="evidence" value="ECO:0007669"/>
    <property type="project" value="UniProtKB-KW"/>
</dbReference>
<evidence type="ECO:0000256" key="15">
    <source>
        <dbReference type="ARBA" id="ARBA00049244"/>
    </source>
</evidence>
<dbReference type="GO" id="GO:0003723">
    <property type="term" value="F:RNA binding"/>
    <property type="evidence" value="ECO:0007669"/>
    <property type="project" value="UniProtKB-KW"/>
</dbReference>
<keyword evidence="13" id="KW-0511">Multifunctional enzyme</keyword>
<evidence type="ECO:0000256" key="7">
    <source>
        <dbReference type="ARBA" id="ARBA00022842"/>
    </source>
</evidence>
<dbReference type="PANTHER" id="PTHR42648">
    <property type="entry name" value="TRANSPOSASE, PUTATIVE-RELATED"/>
    <property type="match status" value="1"/>
</dbReference>
<comment type="catalytic activity">
    <reaction evidence="14">
        <text>DNA(n) + a 2'-deoxyribonucleoside 5'-triphosphate = DNA(n+1) + diphosphate</text>
        <dbReference type="Rhea" id="RHEA:22508"/>
        <dbReference type="Rhea" id="RHEA-COMP:17339"/>
        <dbReference type="Rhea" id="RHEA-COMP:17340"/>
        <dbReference type="ChEBI" id="CHEBI:33019"/>
        <dbReference type="ChEBI" id="CHEBI:61560"/>
        <dbReference type="ChEBI" id="CHEBI:173112"/>
        <dbReference type="EC" id="2.7.7.49"/>
    </reaction>
</comment>
<dbReference type="AlphaFoldDB" id="A0A9Q3HGN0"/>
<evidence type="ECO:0000256" key="13">
    <source>
        <dbReference type="ARBA" id="ARBA00023268"/>
    </source>
</evidence>
<keyword evidence="18" id="KW-1185">Reference proteome</keyword>
<keyword evidence="11" id="KW-0808">Transferase</keyword>
<dbReference type="InterPro" id="IPR039537">
    <property type="entry name" value="Retrotran_Ty1/copia-like"/>
</dbReference>
<sequence>MDWQRCFYNGNLQSYIDNCRKLLLDLKSVSIKVPNALLSYSLLGKLAGDSKIHQFIKSLTLNKELIEKPDLILTRLQDYVNLSPSKLPKPLPNSSVSALVSASNDNFKIIYYCTNGKHNLKNTSHRKDQCWAENPHLRPNRKDNKKRKTDSSAHLSIVKALITMVDSPPKDQIFLDCGATHHMRLNQLFASCRGRNRQSNLQKQGFNPKRLTLRSKYQVQSNQFISIVQKKLMINQCGNKFDLETNGKFIANGRIVNRLMYVDYTLPTTHLTTSQDSLWHNRLGHPGKAVLERLGLPTYKSKRTVCTFKAHKQPFSKSFEEARNPLDCIHLNVFGPIHTVSISGVQYLLTIVGQATSFKIVKFLKKKSNAFEEFCSAKNFMENQQNQKIKKVVSDPGGEFLNKDFNQFAKDCGFLHFFSPPETPQHNGFAERANRTILDKTRCLLGSIHLPNSYWAEAVNTEVLLSSLSPNQLTDITSPHQHWTGSAPRIHCLKTFGCQAFITLPQHHCSWKLGPLAIEGILLAVTKNATFNEERFPAVQRNKKEELVIPMQESLEAIEEEFSEEKNEDSMQSTLVDETQVTESQELPSEMVDEVHAERFSSAKNSNHPTVTRIKVIGPCHPTMICSDIDDINILPYPRRANTHLTMVNRTPCTYREALKAPDKDLWVAAIRKELNAMKQLKVWYLVLRQESYKMIDTTWVFKIKNNPSNGKSEFKAWLCTQSFSQTQGIDYGKTYAPTGRLNSLRALIAFAAVHSLQFHQINVKSAFLNSPLNKEVFLNIPQGLDANKKAYCLKLNKAIYWLKQAPLAWYKCLKDWLISVKFKHYILDPCVFHRLLYPLIWLYLNVEDIGIFGKNVTLFHKETATRFEKKDLGEVDLMLGVRIEHGNNAIALDQQHFTKSLLNQYGMTNCKPASTPLIANDHLSPATDKEKANSKC</sequence>
<dbReference type="GO" id="GO:0005634">
    <property type="term" value="C:nucleus"/>
    <property type="evidence" value="ECO:0007669"/>
    <property type="project" value="UniProtKB-ARBA"/>
</dbReference>
<keyword evidence="4" id="KW-0479">Metal-binding</keyword>
<keyword evidence="10" id="KW-0695">RNA-directed DNA polymerase</keyword>
<evidence type="ECO:0000256" key="1">
    <source>
        <dbReference type="ARBA" id="ARBA00022578"/>
    </source>
</evidence>
<keyword evidence="5" id="KW-0255">Endonuclease</keyword>
<dbReference type="Proteomes" id="UP000765509">
    <property type="component" value="Unassembled WGS sequence"/>
</dbReference>
<evidence type="ECO:0000256" key="2">
    <source>
        <dbReference type="ARBA" id="ARBA00022695"/>
    </source>
</evidence>
<evidence type="ECO:0000256" key="10">
    <source>
        <dbReference type="ARBA" id="ARBA00022918"/>
    </source>
</evidence>
<dbReference type="GO" id="GO:0003887">
    <property type="term" value="F:DNA-directed DNA polymerase activity"/>
    <property type="evidence" value="ECO:0007669"/>
    <property type="project" value="UniProtKB-KW"/>
</dbReference>
<dbReference type="PANTHER" id="PTHR42648:SF11">
    <property type="entry name" value="TRANSPOSON TY4-P GAG-POL POLYPROTEIN"/>
    <property type="match status" value="1"/>
</dbReference>
<keyword evidence="3" id="KW-0540">Nuclease</keyword>
<dbReference type="GO" id="GO:0006310">
    <property type="term" value="P:DNA recombination"/>
    <property type="evidence" value="ECO:0007669"/>
    <property type="project" value="UniProtKB-KW"/>
</dbReference>
<dbReference type="GO" id="GO:0032196">
    <property type="term" value="P:transposition"/>
    <property type="evidence" value="ECO:0007669"/>
    <property type="project" value="UniProtKB-KW"/>
</dbReference>
<feature type="domain" description="Integrase catalytic" evidence="16">
    <location>
        <begin position="310"/>
        <end position="487"/>
    </location>
</feature>
<proteinExistence type="predicted"/>
<comment type="catalytic activity">
    <reaction evidence="15">
        <text>DNA(n) + a 2'-deoxyribonucleoside 5'-triphosphate = DNA(n+1) + diphosphate</text>
        <dbReference type="Rhea" id="RHEA:22508"/>
        <dbReference type="Rhea" id="RHEA-COMP:17339"/>
        <dbReference type="Rhea" id="RHEA-COMP:17340"/>
        <dbReference type="ChEBI" id="CHEBI:33019"/>
        <dbReference type="ChEBI" id="CHEBI:61560"/>
        <dbReference type="ChEBI" id="CHEBI:173112"/>
        <dbReference type="EC" id="2.7.7.7"/>
    </reaction>
</comment>
<evidence type="ECO:0000313" key="17">
    <source>
        <dbReference type="EMBL" id="MBW0504743.1"/>
    </source>
</evidence>
<dbReference type="EMBL" id="AVOT02018103">
    <property type="protein sequence ID" value="MBW0504743.1"/>
    <property type="molecule type" value="Genomic_DNA"/>
</dbReference>